<dbReference type="AlphaFoldDB" id="S4Y6P4"/>
<gene>
    <name evidence="1" type="ORF">SCE1572_31175</name>
</gene>
<name>S4Y6P4_SORCE</name>
<evidence type="ECO:0000313" key="1">
    <source>
        <dbReference type="EMBL" id="AGP38548.1"/>
    </source>
</evidence>
<dbReference type="PATRIC" id="fig|1254432.3.peg.7044"/>
<dbReference type="HOGENOM" id="CLU_077096_1_0_7"/>
<dbReference type="eggNOG" id="COG5184">
    <property type="taxonomic scope" value="Bacteria"/>
</dbReference>
<protein>
    <submittedName>
        <fullName evidence="1">Uncharacterized protein</fullName>
    </submittedName>
</protein>
<reference evidence="1 2" key="1">
    <citation type="journal article" date="2013" name="Sci. Rep.">
        <title>Extraordinary expansion of a Sorangium cellulosum genome from an alkaline milieu.</title>
        <authorList>
            <person name="Han K."/>
            <person name="Li Z.F."/>
            <person name="Peng R."/>
            <person name="Zhu L.P."/>
            <person name="Zhou T."/>
            <person name="Wang L.G."/>
            <person name="Li S.G."/>
            <person name="Zhang X.B."/>
            <person name="Hu W."/>
            <person name="Wu Z.H."/>
            <person name="Qin N."/>
            <person name="Li Y.Z."/>
        </authorList>
    </citation>
    <scope>NUCLEOTIDE SEQUENCE [LARGE SCALE GENOMIC DNA]</scope>
    <source>
        <strain evidence="1 2">So0157-2</strain>
    </source>
</reference>
<dbReference type="KEGG" id="scu:SCE1572_31175"/>
<organism evidence="1 2">
    <name type="scientific">Sorangium cellulosum So0157-2</name>
    <dbReference type="NCBI Taxonomy" id="1254432"/>
    <lineage>
        <taxon>Bacteria</taxon>
        <taxon>Pseudomonadati</taxon>
        <taxon>Myxococcota</taxon>
        <taxon>Polyangia</taxon>
        <taxon>Polyangiales</taxon>
        <taxon>Polyangiaceae</taxon>
        <taxon>Sorangium</taxon>
    </lineage>
</organism>
<accession>S4Y6P4</accession>
<dbReference type="EMBL" id="CP003969">
    <property type="protein sequence ID" value="AGP38548.1"/>
    <property type="molecule type" value="Genomic_DNA"/>
</dbReference>
<sequence>MVVLLAVYLATTACIGADIDEASEEFVEVEESAAVAENGFLANALSPALLSPNALSPSALSAIQDPGTRGNLSRELLRYIVGCALKPDQSFAFSWTDSSGGVHSETYRGELGLAHWWKSTSIANDAYVQRTLTACLASRVNWYGVSVMISLRGVEASSSTSERATYTVREGAFWGNVFTHIEAPYLQACYSPSGVARARQVQRDCAAGHINVNPVTGATLAQPCGALEIVGSCDAVCNGVDSVNGFYRGCIDRVAVSPWARTDSVITSFLLP</sequence>
<evidence type="ECO:0000313" key="2">
    <source>
        <dbReference type="Proteomes" id="UP000014803"/>
    </source>
</evidence>
<proteinExistence type="predicted"/>
<dbReference type="Proteomes" id="UP000014803">
    <property type="component" value="Chromosome"/>
</dbReference>